<sequence length="132" mass="14568">MSPPFSQRLEAGQGGSGIIPIVDDRPGVRAEDRRVIVYSMDPQIKQNVHFRAFACLDQFMGFSNWKKEKAGILFTGIIVFQGSIIILPVSDPEFDQAVFLQQGIGNAAFLLEMLQDGNGLMLEPAAKPILQF</sequence>
<evidence type="ECO:0000313" key="3">
    <source>
        <dbReference type="Proteomes" id="UP001145094"/>
    </source>
</evidence>
<comment type="caution">
    <text evidence="2">The sequence shown here is derived from an EMBL/GenBank/DDBJ whole genome shotgun (WGS) entry which is preliminary data.</text>
</comment>
<organism evidence="2 3">
    <name type="scientific">Sellimonas catena</name>
    <dbReference type="NCBI Taxonomy" id="2994035"/>
    <lineage>
        <taxon>Bacteria</taxon>
        <taxon>Bacillati</taxon>
        <taxon>Bacillota</taxon>
        <taxon>Clostridia</taxon>
        <taxon>Lachnospirales</taxon>
        <taxon>Lachnospiraceae</taxon>
        <taxon>Sellimonas</taxon>
    </lineage>
</organism>
<evidence type="ECO:0000313" key="2">
    <source>
        <dbReference type="EMBL" id="GLG90444.1"/>
    </source>
</evidence>
<keyword evidence="1" id="KW-0472">Membrane</keyword>
<dbReference type="AlphaFoldDB" id="A0A9W6CD79"/>
<reference evidence="2" key="3">
    <citation type="journal article" date="2023" name="Int. J. Syst. Evol. Microbiol.">
        <title>Sellimonas catena sp. nov., isolated from human faeces.</title>
        <authorList>
            <person name="Hisatomi A."/>
            <person name="Ohkuma M."/>
            <person name="Sakamoto M."/>
        </authorList>
    </citation>
    <scope>NUCLEOTIDE SEQUENCE</scope>
    <source>
        <strain evidence="2">18CBH55</strain>
    </source>
</reference>
<reference evidence="2" key="2">
    <citation type="submission" date="2022-11" db="EMBL/GenBank/DDBJ databases">
        <title>Draft genome sequence of Sellimonas catena strain 18CBH55.</title>
        <authorList>
            <person name="Atsushi H."/>
            <person name="Moriya O."/>
            <person name="Mitsuo S."/>
        </authorList>
    </citation>
    <scope>NUCLEOTIDE SEQUENCE</scope>
    <source>
        <strain evidence="2">18CBH55</strain>
    </source>
</reference>
<accession>A0A9W6CD79</accession>
<gene>
    <name evidence="2" type="ORF">Selli2_18710</name>
</gene>
<keyword evidence="1" id="KW-0812">Transmembrane</keyword>
<feature type="transmembrane region" description="Helical" evidence="1">
    <location>
        <begin position="70"/>
        <end position="90"/>
    </location>
</feature>
<evidence type="ECO:0000256" key="1">
    <source>
        <dbReference type="SAM" id="Phobius"/>
    </source>
</evidence>
<dbReference type="EMBL" id="BSCH01000011">
    <property type="protein sequence ID" value="GLG90444.1"/>
    <property type="molecule type" value="Genomic_DNA"/>
</dbReference>
<dbReference type="Proteomes" id="UP001145094">
    <property type="component" value="Unassembled WGS sequence"/>
</dbReference>
<proteinExistence type="predicted"/>
<name>A0A9W6CD79_9FIRM</name>
<reference evidence="2" key="1">
    <citation type="submission" date="2022-11" db="EMBL/GenBank/DDBJ databases">
        <title>Draft genome sequence of Sellimonas catena strain 18CBH55.</title>
        <authorList>
            <person name="Hisatomi A."/>
            <person name="Ohkuma M."/>
            <person name="Sakamoto M."/>
        </authorList>
    </citation>
    <scope>NUCLEOTIDE SEQUENCE</scope>
    <source>
        <strain evidence="2">18CBH55</strain>
    </source>
</reference>
<keyword evidence="1" id="KW-1133">Transmembrane helix</keyword>
<protein>
    <submittedName>
        <fullName evidence="2">Uncharacterized protein</fullName>
    </submittedName>
</protein>